<reference evidence="1 2" key="1">
    <citation type="submission" date="2019-05" db="EMBL/GenBank/DDBJ databases">
        <title>Another draft genome of Portunus trituberculatus and its Hox gene families provides insights of decapod evolution.</title>
        <authorList>
            <person name="Jeong J.-H."/>
            <person name="Song I."/>
            <person name="Kim S."/>
            <person name="Choi T."/>
            <person name="Kim D."/>
            <person name="Ryu S."/>
            <person name="Kim W."/>
        </authorList>
    </citation>
    <scope>NUCLEOTIDE SEQUENCE [LARGE SCALE GENOMIC DNA]</scope>
    <source>
        <tissue evidence="1">Muscle</tissue>
    </source>
</reference>
<evidence type="ECO:0000313" key="1">
    <source>
        <dbReference type="EMBL" id="MPC38824.1"/>
    </source>
</evidence>
<evidence type="ECO:0000313" key="2">
    <source>
        <dbReference type="Proteomes" id="UP000324222"/>
    </source>
</evidence>
<dbReference type="AlphaFoldDB" id="A0A5B7F2I8"/>
<sequence length="150" mass="16429">MPGMHSLVYSVTPGEPCGMTGPPRSFRHRCPLTAECDALCNPVTLDDPASSPRPSHLTRYFVIHSLLRVPSHLDTDAPPDLFGLPPPGATYDTSATRAPNDAAPHQPPIHRPTNTLRNVELITRLPETKGNTSQETRATRVNHEGVFYQC</sequence>
<proteinExistence type="predicted"/>
<gene>
    <name evidence="1" type="ORF">E2C01_032340</name>
</gene>
<dbReference type="Proteomes" id="UP000324222">
    <property type="component" value="Unassembled WGS sequence"/>
</dbReference>
<dbReference type="EMBL" id="VSRR010004181">
    <property type="protein sequence ID" value="MPC38824.1"/>
    <property type="molecule type" value="Genomic_DNA"/>
</dbReference>
<organism evidence="1 2">
    <name type="scientific">Portunus trituberculatus</name>
    <name type="common">Swimming crab</name>
    <name type="synonym">Neptunus trituberculatus</name>
    <dbReference type="NCBI Taxonomy" id="210409"/>
    <lineage>
        <taxon>Eukaryota</taxon>
        <taxon>Metazoa</taxon>
        <taxon>Ecdysozoa</taxon>
        <taxon>Arthropoda</taxon>
        <taxon>Crustacea</taxon>
        <taxon>Multicrustacea</taxon>
        <taxon>Malacostraca</taxon>
        <taxon>Eumalacostraca</taxon>
        <taxon>Eucarida</taxon>
        <taxon>Decapoda</taxon>
        <taxon>Pleocyemata</taxon>
        <taxon>Brachyura</taxon>
        <taxon>Eubrachyura</taxon>
        <taxon>Portunoidea</taxon>
        <taxon>Portunidae</taxon>
        <taxon>Portuninae</taxon>
        <taxon>Portunus</taxon>
    </lineage>
</organism>
<accession>A0A5B7F2I8</accession>
<name>A0A5B7F2I8_PORTR</name>
<keyword evidence="2" id="KW-1185">Reference proteome</keyword>
<comment type="caution">
    <text evidence="1">The sequence shown here is derived from an EMBL/GenBank/DDBJ whole genome shotgun (WGS) entry which is preliminary data.</text>
</comment>
<protein>
    <submittedName>
        <fullName evidence="1">Uncharacterized protein</fullName>
    </submittedName>
</protein>